<proteinExistence type="predicted"/>
<gene>
    <name evidence="1" type="ORF">L6452_42060</name>
</gene>
<evidence type="ECO:0000313" key="1">
    <source>
        <dbReference type="EMBL" id="KAI3667018.1"/>
    </source>
</evidence>
<keyword evidence="2" id="KW-1185">Reference proteome</keyword>
<protein>
    <submittedName>
        <fullName evidence="1">Uncharacterized protein</fullName>
    </submittedName>
</protein>
<dbReference type="EMBL" id="CM042063">
    <property type="protein sequence ID" value="KAI3667018.1"/>
    <property type="molecule type" value="Genomic_DNA"/>
</dbReference>
<reference evidence="2" key="1">
    <citation type="journal article" date="2022" name="Mol. Ecol. Resour.">
        <title>The genomes of chicory, endive, great burdock and yacon provide insights into Asteraceae palaeo-polyploidization history and plant inulin production.</title>
        <authorList>
            <person name="Fan W."/>
            <person name="Wang S."/>
            <person name="Wang H."/>
            <person name="Wang A."/>
            <person name="Jiang F."/>
            <person name="Liu H."/>
            <person name="Zhao H."/>
            <person name="Xu D."/>
            <person name="Zhang Y."/>
        </authorList>
    </citation>
    <scope>NUCLEOTIDE SEQUENCE [LARGE SCALE GENOMIC DNA]</scope>
    <source>
        <strain evidence="2">cv. Niubang</strain>
    </source>
</reference>
<reference evidence="1 2" key="2">
    <citation type="journal article" date="2022" name="Mol. Ecol. Resour.">
        <title>The genomes of chicory, endive, great burdock and yacon provide insights into Asteraceae paleo-polyploidization history and plant inulin production.</title>
        <authorList>
            <person name="Fan W."/>
            <person name="Wang S."/>
            <person name="Wang H."/>
            <person name="Wang A."/>
            <person name="Jiang F."/>
            <person name="Liu H."/>
            <person name="Zhao H."/>
            <person name="Xu D."/>
            <person name="Zhang Y."/>
        </authorList>
    </citation>
    <scope>NUCLEOTIDE SEQUENCE [LARGE SCALE GENOMIC DNA]</scope>
    <source>
        <strain evidence="2">cv. Niubang</strain>
    </source>
</reference>
<name>A0ACB8XGQ9_ARCLA</name>
<organism evidence="1 2">
    <name type="scientific">Arctium lappa</name>
    <name type="common">Greater burdock</name>
    <name type="synonym">Lappa major</name>
    <dbReference type="NCBI Taxonomy" id="4217"/>
    <lineage>
        <taxon>Eukaryota</taxon>
        <taxon>Viridiplantae</taxon>
        <taxon>Streptophyta</taxon>
        <taxon>Embryophyta</taxon>
        <taxon>Tracheophyta</taxon>
        <taxon>Spermatophyta</taxon>
        <taxon>Magnoliopsida</taxon>
        <taxon>eudicotyledons</taxon>
        <taxon>Gunneridae</taxon>
        <taxon>Pentapetalae</taxon>
        <taxon>asterids</taxon>
        <taxon>campanulids</taxon>
        <taxon>Asterales</taxon>
        <taxon>Asteraceae</taxon>
        <taxon>Carduoideae</taxon>
        <taxon>Cardueae</taxon>
        <taxon>Arctiinae</taxon>
        <taxon>Arctium</taxon>
    </lineage>
</organism>
<accession>A0ACB8XGQ9</accession>
<evidence type="ECO:0000313" key="2">
    <source>
        <dbReference type="Proteomes" id="UP001055879"/>
    </source>
</evidence>
<dbReference type="Proteomes" id="UP001055879">
    <property type="component" value="Linkage Group LG17"/>
</dbReference>
<comment type="caution">
    <text evidence="1">The sequence shown here is derived from an EMBL/GenBank/DDBJ whole genome shotgun (WGS) entry which is preliminary data.</text>
</comment>
<sequence>MVCSRSLNPTGIPVPFRFFHLCGTTGFIIAIEYHVSSLCYLLFVSVAICFIYLVSQKDLWSRVFEGLWRREM</sequence>